<comment type="caution">
    <text evidence="1">The sequence shown here is derived from an EMBL/GenBank/DDBJ whole genome shotgun (WGS) entry which is preliminary data.</text>
</comment>
<dbReference type="SUPFAM" id="SSF52047">
    <property type="entry name" value="RNI-like"/>
    <property type="match status" value="1"/>
</dbReference>
<sequence>MVRIVMSKNRKASAQVELFKTWLSRSGDSPLSISLRSFSGTYVLSHFLQSQFAIFSPRLEYLDLAIPCDAMYMVRSHMPLLRHLELTLTSIPFWGLDALTPFDRSPLLTHIVLERFYNQFILQLPWTQFTHLEVQYLTLAECAEILCDAIRLVHCTFGIRPSDQRMDIPLVPPHDRLQHLVLRPGLNQSQDRDLWRLFDRLTLPALRTLEVFDFGLNPDSLEAFISRSRCSLHQLHVTEGNGMLSEILDDERLPSVGRDVLEGSGLEVYS</sequence>
<proteinExistence type="predicted"/>
<dbReference type="AlphaFoldDB" id="A0AAD7GSD6"/>
<gene>
    <name evidence="1" type="ORF">B0H16DRAFT_1638064</name>
</gene>
<evidence type="ECO:0000313" key="2">
    <source>
        <dbReference type="Proteomes" id="UP001215598"/>
    </source>
</evidence>
<reference evidence="1" key="1">
    <citation type="submission" date="2023-03" db="EMBL/GenBank/DDBJ databases">
        <title>Massive genome expansion in bonnet fungi (Mycena s.s.) driven by repeated elements and novel gene families across ecological guilds.</title>
        <authorList>
            <consortium name="Lawrence Berkeley National Laboratory"/>
            <person name="Harder C.B."/>
            <person name="Miyauchi S."/>
            <person name="Viragh M."/>
            <person name="Kuo A."/>
            <person name="Thoen E."/>
            <person name="Andreopoulos B."/>
            <person name="Lu D."/>
            <person name="Skrede I."/>
            <person name="Drula E."/>
            <person name="Henrissat B."/>
            <person name="Morin E."/>
            <person name="Kohler A."/>
            <person name="Barry K."/>
            <person name="LaButti K."/>
            <person name="Morin E."/>
            <person name="Salamov A."/>
            <person name="Lipzen A."/>
            <person name="Mereny Z."/>
            <person name="Hegedus B."/>
            <person name="Baldrian P."/>
            <person name="Stursova M."/>
            <person name="Weitz H."/>
            <person name="Taylor A."/>
            <person name="Grigoriev I.V."/>
            <person name="Nagy L.G."/>
            <person name="Martin F."/>
            <person name="Kauserud H."/>
        </authorList>
    </citation>
    <scope>NUCLEOTIDE SEQUENCE</scope>
    <source>
        <strain evidence="1">CBHHK182m</strain>
    </source>
</reference>
<protein>
    <submittedName>
        <fullName evidence="1">Uncharacterized protein</fullName>
    </submittedName>
</protein>
<keyword evidence="2" id="KW-1185">Reference proteome</keyword>
<dbReference type="EMBL" id="JARKIB010000492">
    <property type="protein sequence ID" value="KAJ7704170.1"/>
    <property type="molecule type" value="Genomic_DNA"/>
</dbReference>
<organism evidence="1 2">
    <name type="scientific">Mycena metata</name>
    <dbReference type="NCBI Taxonomy" id="1033252"/>
    <lineage>
        <taxon>Eukaryota</taxon>
        <taxon>Fungi</taxon>
        <taxon>Dikarya</taxon>
        <taxon>Basidiomycota</taxon>
        <taxon>Agaricomycotina</taxon>
        <taxon>Agaricomycetes</taxon>
        <taxon>Agaricomycetidae</taxon>
        <taxon>Agaricales</taxon>
        <taxon>Marasmiineae</taxon>
        <taxon>Mycenaceae</taxon>
        <taxon>Mycena</taxon>
    </lineage>
</organism>
<name>A0AAD7GSD6_9AGAR</name>
<accession>A0AAD7GSD6</accession>
<dbReference type="Proteomes" id="UP001215598">
    <property type="component" value="Unassembled WGS sequence"/>
</dbReference>
<evidence type="ECO:0000313" key="1">
    <source>
        <dbReference type="EMBL" id="KAJ7704170.1"/>
    </source>
</evidence>
<dbReference type="InterPro" id="IPR032675">
    <property type="entry name" value="LRR_dom_sf"/>
</dbReference>
<dbReference type="Gene3D" id="3.80.10.10">
    <property type="entry name" value="Ribonuclease Inhibitor"/>
    <property type="match status" value="1"/>
</dbReference>